<keyword evidence="2" id="KW-1185">Reference proteome</keyword>
<dbReference type="EMBL" id="CM045766">
    <property type="protein sequence ID" value="KAI8003880.1"/>
    <property type="molecule type" value="Genomic_DNA"/>
</dbReference>
<proteinExistence type="predicted"/>
<accession>A0ACC0GRT2</accession>
<sequence>MENGKHPSPLQLQLQLRLQQQQLPQPPPLPPHQTPLWKVVVVASIGAGVQFGWALQFSLLTPYVQLLGIPHKWASYIWLCGPISGLVVQPLAGFYSDRCTSKFGRRRPFIAAATALVAVSVILIGFAADLGHLSGDSLDAGAAKPRAITIFVVGFWILDVGNNLLMDPCRAFLADLSDGNQRKTRKASAFFAFFTAVGQVLGYAAGSYSKLHRLLPFTSTQACNVYCANLKTCFLISITLLLILTIIALSTVSEDPISRFSGEKKDKAVPFWGELLSALKEFPRSMWFLLLAMSLNSTAWFGFKMYDTDWVGREVYGGVVGGKLYSSGVSAGSLGLMLMAAVAGVTAVAVMLVVRGVKGGNRVWGCANLLLAVCLAMTVCITKVAETTRQHTVASGGATAPAAGLKAATLSLFAVMGIAQAITYIIPISLASIFCSSFGGGQGLSLGVLNIAGVIPQLVVSLTSGPWDQLFGGGNLPAFVVGAIAAAANGVFLLALFPSPPRTDHDPSSSSVLKITISAPSH</sequence>
<dbReference type="Proteomes" id="UP001060215">
    <property type="component" value="Chromosome 9"/>
</dbReference>
<organism evidence="1 2">
    <name type="scientific">Camellia lanceoleosa</name>
    <dbReference type="NCBI Taxonomy" id="1840588"/>
    <lineage>
        <taxon>Eukaryota</taxon>
        <taxon>Viridiplantae</taxon>
        <taxon>Streptophyta</taxon>
        <taxon>Embryophyta</taxon>
        <taxon>Tracheophyta</taxon>
        <taxon>Spermatophyta</taxon>
        <taxon>Magnoliopsida</taxon>
        <taxon>eudicotyledons</taxon>
        <taxon>Gunneridae</taxon>
        <taxon>Pentapetalae</taxon>
        <taxon>asterids</taxon>
        <taxon>Ericales</taxon>
        <taxon>Theaceae</taxon>
        <taxon>Camellia</taxon>
    </lineage>
</organism>
<comment type="caution">
    <text evidence="1">The sequence shown here is derived from an EMBL/GenBank/DDBJ whole genome shotgun (WGS) entry which is preliminary data.</text>
</comment>
<evidence type="ECO:0000313" key="1">
    <source>
        <dbReference type="EMBL" id="KAI8003880.1"/>
    </source>
</evidence>
<reference evidence="1 2" key="1">
    <citation type="journal article" date="2022" name="Plant J.">
        <title>Chromosome-level genome of Camellia lanceoleosa provides a valuable resource for understanding genome evolution and self-incompatibility.</title>
        <authorList>
            <person name="Gong W."/>
            <person name="Xiao S."/>
            <person name="Wang L."/>
            <person name="Liao Z."/>
            <person name="Chang Y."/>
            <person name="Mo W."/>
            <person name="Hu G."/>
            <person name="Li W."/>
            <person name="Zhao G."/>
            <person name="Zhu H."/>
            <person name="Hu X."/>
            <person name="Ji K."/>
            <person name="Xiang X."/>
            <person name="Song Q."/>
            <person name="Yuan D."/>
            <person name="Jin S."/>
            <person name="Zhang L."/>
        </authorList>
    </citation>
    <scope>NUCLEOTIDE SEQUENCE [LARGE SCALE GENOMIC DNA]</scope>
    <source>
        <strain evidence="1">SQ_2022a</strain>
    </source>
</reference>
<protein>
    <submittedName>
        <fullName evidence="1">Sucrose transport protein SUC2</fullName>
    </submittedName>
</protein>
<evidence type="ECO:0000313" key="2">
    <source>
        <dbReference type="Proteomes" id="UP001060215"/>
    </source>
</evidence>
<name>A0ACC0GRT2_9ERIC</name>
<gene>
    <name evidence="1" type="ORF">LOK49_LG08G01750</name>
</gene>